<evidence type="ECO:0000313" key="2">
    <source>
        <dbReference type="Proteomes" id="UP001595476"/>
    </source>
</evidence>
<evidence type="ECO:0000313" key="1">
    <source>
        <dbReference type="EMBL" id="MFC3150338.1"/>
    </source>
</evidence>
<dbReference type="RefSeq" id="WP_386716962.1">
    <property type="nucleotide sequence ID" value="NZ_JBHRSZ010000002.1"/>
</dbReference>
<dbReference type="EMBL" id="JBHRSZ010000002">
    <property type="protein sequence ID" value="MFC3150338.1"/>
    <property type="molecule type" value="Genomic_DNA"/>
</dbReference>
<comment type="caution">
    <text evidence="1">The sequence shown here is derived from an EMBL/GenBank/DDBJ whole genome shotgun (WGS) entry which is preliminary data.</text>
</comment>
<gene>
    <name evidence="1" type="ORF">ACFOEK_04815</name>
</gene>
<sequence>MSCCETSNQPKQPLSFNKPWLVNLVFWFTSKLFHSFYPKGSEKRHQQVMRLFQFCADRQHLMANSMYGHILVFRGVTPWDKKQGVEYLKYAAQQGDVKASYQLADLMMQQAHGLNDDQSEVFSLLMVAAKGGHYLAEQQLSGILSSHPELLDSLDSEDHVWLESLLGN</sequence>
<dbReference type="SUPFAM" id="SSF81901">
    <property type="entry name" value="HCP-like"/>
    <property type="match status" value="1"/>
</dbReference>
<keyword evidence="2" id="KW-1185">Reference proteome</keyword>
<dbReference type="Gene3D" id="1.25.40.10">
    <property type="entry name" value="Tetratricopeptide repeat domain"/>
    <property type="match status" value="1"/>
</dbReference>
<organism evidence="1 2">
    <name type="scientific">Litoribrevibacter euphylliae</name>
    <dbReference type="NCBI Taxonomy" id="1834034"/>
    <lineage>
        <taxon>Bacteria</taxon>
        <taxon>Pseudomonadati</taxon>
        <taxon>Pseudomonadota</taxon>
        <taxon>Gammaproteobacteria</taxon>
        <taxon>Oceanospirillales</taxon>
        <taxon>Oceanospirillaceae</taxon>
        <taxon>Litoribrevibacter</taxon>
    </lineage>
</organism>
<protein>
    <submittedName>
        <fullName evidence="1">Tetratricopeptide repeat protein</fullName>
    </submittedName>
</protein>
<dbReference type="Proteomes" id="UP001595476">
    <property type="component" value="Unassembled WGS sequence"/>
</dbReference>
<dbReference type="InterPro" id="IPR011990">
    <property type="entry name" value="TPR-like_helical_dom_sf"/>
</dbReference>
<proteinExistence type="predicted"/>
<reference evidence="2" key="1">
    <citation type="journal article" date="2019" name="Int. J. Syst. Evol. Microbiol.">
        <title>The Global Catalogue of Microorganisms (GCM) 10K type strain sequencing project: providing services to taxonomists for standard genome sequencing and annotation.</title>
        <authorList>
            <consortium name="The Broad Institute Genomics Platform"/>
            <consortium name="The Broad Institute Genome Sequencing Center for Infectious Disease"/>
            <person name="Wu L."/>
            <person name="Ma J."/>
        </authorList>
    </citation>
    <scope>NUCLEOTIDE SEQUENCE [LARGE SCALE GENOMIC DNA]</scope>
    <source>
        <strain evidence="2">KCTC 52438</strain>
    </source>
</reference>
<name>A0ABV7HCU0_9GAMM</name>
<accession>A0ABV7HCU0</accession>